<name>A0ABQ6MA05_9STRA</name>
<keyword evidence="1" id="KW-0812">Transmembrane</keyword>
<organism evidence="2 3">
    <name type="scientific">Tetraparma gracilis</name>
    <dbReference type="NCBI Taxonomy" id="2962635"/>
    <lineage>
        <taxon>Eukaryota</taxon>
        <taxon>Sar</taxon>
        <taxon>Stramenopiles</taxon>
        <taxon>Ochrophyta</taxon>
        <taxon>Bolidophyceae</taxon>
        <taxon>Parmales</taxon>
        <taxon>Triparmaceae</taxon>
        <taxon>Tetraparma</taxon>
    </lineage>
</organism>
<keyword evidence="1" id="KW-0472">Membrane</keyword>
<accession>A0ABQ6MA05</accession>
<proteinExistence type="predicted"/>
<evidence type="ECO:0000313" key="3">
    <source>
        <dbReference type="Proteomes" id="UP001165060"/>
    </source>
</evidence>
<evidence type="ECO:0000313" key="2">
    <source>
        <dbReference type="EMBL" id="GMI22420.1"/>
    </source>
</evidence>
<feature type="transmembrane region" description="Helical" evidence="1">
    <location>
        <begin position="6"/>
        <end position="27"/>
    </location>
</feature>
<keyword evidence="1" id="KW-1133">Transmembrane helix</keyword>
<evidence type="ECO:0000256" key="1">
    <source>
        <dbReference type="SAM" id="Phobius"/>
    </source>
</evidence>
<feature type="transmembrane region" description="Helical" evidence="1">
    <location>
        <begin position="48"/>
        <end position="74"/>
    </location>
</feature>
<sequence>MGYATSLQIPLALIVSAIGTFGGHYRLKKVETNKERKDTCLMVVGFKAIAFIVYACVQFWVSAVVVFLASLIWLERAWRFKKADDGDVASISGGGDAGGYKPVFAGGAINNFV</sequence>
<protein>
    <submittedName>
        <fullName evidence="2">Uncharacterized protein</fullName>
    </submittedName>
</protein>
<dbReference type="EMBL" id="BRYB01003898">
    <property type="protein sequence ID" value="GMI22420.1"/>
    <property type="molecule type" value="Genomic_DNA"/>
</dbReference>
<reference evidence="2 3" key="1">
    <citation type="journal article" date="2023" name="Commun. Biol.">
        <title>Genome analysis of Parmales, the sister group of diatoms, reveals the evolutionary specialization of diatoms from phago-mixotrophs to photoautotrophs.</title>
        <authorList>
            <person name="Ban H."/>
            <person name="Sato S."/>
            <person name="Yoshikawa S."/>
            <person name="Yamada K."/>
            <person name="Nakamura Y."/>
            <person name="Ichinomiya M."/>
            <person name="Sato N."/>
            <person name="Blanc-Mathieu R."/>
            <person name="Endo H."/>
            <person name="Kuwata A."/>
            <person name="Ogata H."/>
        </authorList>
    </citation>
    <scope>NUCLEOTIDE SEQUENCE [LARGE SCALE GENOMIC DNA]</scope>
</reference>
<dbReference type="Proteomes" id="UP001165060">
    <property type="component" value="Unassembled WGS sequence"/>
</dbReference>
<gene>
    <name evidence="2" type="ORF">TeGR_g1655</name>
</gene>
<keyword evidence="3" id="KW-1185">Reference proteome</keyword>
<comment type="caution">
    <text evidence="2">The sequence shown here is derived from an EMBL/GenBank/DDBJ whole genome shotgun (WGS) entry which is preliminary data.</text>
</comment>